<keyword evidence="8 10" id="KW-0342">GTP-binding</keyword>
<dbReference type="InterPro" id="IPR001401">
    <property type="entry name" value="Dynamin_GTPase"/>
</dbReference>
<comment type="subcellular location">
    <subcellularLocation>
        <location evidence="1">Cytoplasm</location>
    </subcellularLocation>
</comment>
<evidence type="ECO:0000256" key="2">
    <source>
        <dbReference type="ARBA" id="ARBA00011980"/>
    </source>
</evidence>
<evidence type="ECO:0000313" key="15">
    <source>
        <dbReference type="Ensembl" id="ENSCCRP00010109201.1"/>
    </source>
</evidence>
<dbReference type="InterPro" id="IPR019762">
    <property type="entry name" value="Dynamin_GTPase_CS"/>
</dbReference>
<reference evidence="15" key="1">
    <citation type="submission" date="2025-08" db="UniProtKB">
        <authorList>
            <consortium name="Ensembl"/>
        </authorList>
    </citation>
    <scope>IDENTIFICATION</scope>
</reference>
<dbReference type="InterPro" id="IPR022812">
    <property type="entry name" value="Dynamin"/>
</dbReference>
<evidence type="ECO:0000256" key="8">
    <source>
        <dbReference type="ARBA" id="ARBA00023134"/>
    </source>
</evidence>
<dbReference type="GO" id="GO:0008017">
    <property type="term" value="F:microtubule binding"/>
    <property type="evidence" value="ECO:0007669"/>
    <property type="project" value="TreeGrafter"/>
</dbReference>
<dbReference type="InterPro" id="IPR011993">
    <property type="entry name" value="PH-like_dom_sf"/>
</dbReference>
<feature type="compositionally biased region" description="Pro residues" evidence="11">
    <location>
        <begin position="836"/>
        <end position="856"/>
    </location>
</feature>
<evidence type="ECO:0000259" key="12">
    <source>
        <dbReference type="PROSITE" id="PS50003"/>
    </source>
</evidence>
<dbReference type="InterPro" id="IPR030381">
    <property type="entry name" value="G_DYNAMIN_dom"/>
</dbReference>
<dbReference type="PROSITE" id="PS51388">
    <property type="entry name" value="GED"/>
    <property type="match status" value="1"/>
</dbReference>
<dbReference type="GO" id="GO:0005525">
    <property type="term" value="F:GTP binding"/>
    <property type="evidence" value="ECO:0007669"/>
    <property type="project" value="UniProtKB-KW"/>
</dbReference>
<dbReference type="PANTHER" id="PTHR11566:SF32">
    <property type="entry name" value="DYNAMIN-1"/>
    <property type="match status" value="1"/>
</dbReference>
<keyword evidence="9" id="KW-0505">Motor protein</keyword>
<dbReference type="CDD" id="cd08771">
    <property type="entry name" value="DLP_1"/>
    <property type="match status" value="1"/>
</dbReference>
<dbReference type="GO" id="GO:0016185">
    <property type="term" value="P:synaptic vesicle budding from presynaptic endocytic zone membrane"/>
    <property type="evidence" value="ECO:0007669"/>
    <property type="project" value="TreeGrafter"/>
</dbReference>
<evidence type="ECO:0000259" key="13">
    <source>
        <dbReference type="PROSITE" id="PS51388"/>
    </source>
</evidence>
<dbReference type="PANTHER" id="PTHR11566">
    <property type="entry name" value="DYNAMIN"/>
    <property type="match status" value="1"/>
</dbReference>
<reference evidence="15" key="2">
    <citation type="submission" date="2025-09" db="UniProtKB">
        <authorList>
            <consortium name="Ensembl"/>
        </authorList>
    </citation>
    <scope>IDENTIFICATION</scope>
</reference>
<dbReference type="PROSITE" id="PS50003">
    <property type="entry name" value="PH_DOMAIN"/>
    <property type="match status" value="1"/>
</dbReference>
<dbReference type="InterPro" id="IPR000375">
    <property type="entry name" value="Dynamin_stalk"/>
</dbReference>
<dbReference type="SMART" id="SM00302">
    <property type="entry name" value="GED"/>
    <property type="match status" value="1"/>
</dbReference>
<dbReference type="GO" id="GO:0005886">
    <property type="term" value="C:plasma membrane"/>
    <property type="evidence" value="ECO:0007669"/>
    <property type="project" value="TreeGrafter"/>
</dbReference>
<dbReference type="SMART" id="SM00233">
    <property type="entry name" value="PH"/>
    <property type="match status" value="1"/>
</dbReference>
<dbReference type="EC" id="3.6.5.5" evidence="2"/>
<feature type="domain" description="Dynamin-type G" evidence="14">
    <location>
        <begin position="28"/>
        <end position="294"/>
    </location>
</feature>
<evidence type="ECO:0000256" key="5">
    <source>
        <dbReference type="ARBA" id="ARBA00022701"/>
    </source>
</evidence>
<keyword evidence="6 10" id="KW-0547">Nucleotide-binding</keyword>
<dbReference type="SMART" id="SM00053">
    <property type="entry name" value="DYNc"/>
    <property type="match status" value="1"/>
</dbReference>
<dbReference type="SUPFAM" id="SSF50729">
    <property type="entry name" value="PH domain-like"/>
    <property type="match status" value="1"/>
</dbReference>
<evidence type="ECO:0000313" key="16">
    <source>
        <dbReference type="Proteomes" id="UP000694427"/>
    </source>
</evidence>
<evidence type="ECO:0000256" key="3">
    <source>
        <dbReference type="ARBA" id="ARBA00022490"/>
    </source>
</evidence>
<organism evidence="15 16">
    <name type="scientific">Cyprinus carpio</name>
    <name type="common">Common carp</name>
    <dbReference type="NCBI Taxonomy" id="7962"/>
    <lineage>
        <taxon>Eukaryota</taxon>
        <taxon>Metazoa</taxon>
        <taxon>Chordata</taxon>
        <taxon>Craniata</taxon>
        <taxon>Vertebrata</taxon>
        <taxon>Euteleostomi</taxon>
        <taxon>Actinopterygii</taxon>
        <taxon>Neopterygii</taxon>
        <taxon>Teleostei</taxon>
        <taxon>Ostariophysi</taxon>
        <taxon>Cypriniformes</taxon>
        <taxon>Cyprinidae</taxon>
        <taxon>Cyprininae</taxon>
        <taxon>Cyprinus</taxon>
    </lineage>
</organism>
<dbReference type="Pfam" id="PF02212">
    <property type="entry name" value="GED"/>
    <property type="match status" value="1"/>
</dbReference>
<feature type="compositionally biased region" description="Pro residues" evidence="11">
    <location>
        <begin position="815"/>
        <end position="827"/>
    </location>
</feature>
<feature type="compositionally biased region" description="Low complexity" evidence="11">
    <location>
        <begin position="787"/>
        <end position="797"/>
    </location>
</feature>
<dbReference type="GO" id="GO:0031623">
    <property type="term" value="P:receptor internalization"/>
    <property type="evidence" value="ECO:0007669"/>
    <property type="project" value="TreeGrafter"/>
</dbReference>
<dbReference type="PROSITE" id="PS00410">
    <property type="entry name" value="G_DYNAMIN_1"/>
    <property type="match status" value="1"/>
</dbReference>
<dbReference type="AlphaFoldDB" id="A0A8C1PRP1"/>
<keyword evidence="3" id="KW-0963">Cytoplasm</keyword>
<dbReference type="PRINTS" id="PR00195">
    <property type="entry name" value="DYNAMIN"/>
</dbReference>
<evidence type="ECO:0000256" key="7">
    <source>
        <dbReference type="ARBA" id="ARBA00022801"/>
    </source>
</evidence>
<dbReference type="InterPro" id="IPR045063">
    <property type="entry name" value="Dynamin_N"/>
</dbReference>
<evidence type="ECO:0000256" key="4">
    <source>
        <dbReference type="ARBA" id="ARBA00022583"/>
    </source>
</evidence>
<accession>A0A8C1PRP1</accession>
<feature type="region of interest" description="Disordered" evidence="11">
    <location>
        <begin position="786"/>
        <end position="856"/>
    </location>
</feature>
<keyword evidence="7" id="KW-0378">Hydrolase</keyword>
<dbReference type="FunFam" id="1.20.120.1240:FF:000012">
    <property type="entry name" value="dynamin-3 isoform X1"/>
    <property type="match status" value="1"/>
</dbReference>
<dbReference type="Gene3D" id="3.40.50.300">
    <property type="entry name" value="P-loop containing nucleotide triphosphate hydrolases"/>
    <property type="match status" value="1"/>
</dbReference>
<dbReference type="FunFam" id="1.20.120.1240:FF:000014">
    <property type="entry name" value="Dynamin 2b"/>
    <property type="match status" value="1"/>
</dbReference>
<dbReference type="Proteomes" id="UP000694427">
    <property type="component" value="Unplaced"/>
</dbReference>
<dbReference type="GO" id="GO:0003924">
    <property type="term" value="F:GTPase activity"/>
    <property type="evidence" value="ECO:0007669"/>
    <property type="project" value="InterPro"/>
</dbReference>
<dbReference type="PROSITE" id="PS51718">
    <property type="entry name" value="G_DYNAMIN_2"/>
    <property type="match status" value="1"/>
</dbReference>
<dbReference type="Pfam" id="PF00350">
    <property type="entry name" value="Dynamin_N"/>
    <property type="match status" value="1"/>
</dbReference>
<dbReference type="FunFam" id="3.40.50.300:FF:000045">
    <property type="entry name" value="dynamin-1 isoform X2"/>
    <property type="match status" value="1"/>
</dbReference>
<dbReference type="Pfam" id="PF01031">
    <property type="entry name" value="Dynamin_M"/>
    <property type="match status" value="1"/>
</dbReference>
<dbReference type="CDD" id="cd01256">
    <property type="entry name" value="PH_dynamin"/>
    <property type="match status" value="1"/>
</dbReference>
<feature type="domain" description="PH" evidence="12">
    <location>
        <begin position="515"/>
        <end position="621"/>
    </location>
</feature>
<dbReference type="GO" id="GO:0005737">
    <property type="term" value="C:cytoplasm"/>
    <property type="evidence" value="ECO:0007669"/>
    <property type="project" value="UniProtKB-SubCell"/>
</dbReference>
<evidence type="ECO:0000256" key="1">
    <source>
        <dbReference type="ARBA" id="ARBA00004496"/>
    </source>
</evidence>
<protein>
    <recommendedName>
        <fullName evidence="2">dynamin GTPase</fullName>
        <ecNumber evidence="2">3.6.5.5</ecNumber>
    </recommendedName>
</protein>
<comment type="similarity">
    <text evidence="10">Belongs to the TRAFAC class dynamin-like GTPase superfamily. Dynamin/Fzo/YdjA family.</text>
</comment>
<dbReference type="Ensembl" id="ENSCCRT00010121535.1">
    <property type="protein sequence ID" value="ENSCCRP00010109201.1"/>
    <property type="gene ID" value="ENSCCRG00010048188.1"/>
</dbReference>
<evidence type="ECO:0000256" key="6">
    <source>
        <dbReference type="ARBA" id="ARBA00022741"/>
    </source>
</evidence>
<dbReference type="GO" id="GO:0098793">
    <property type="term" value="C:presynapse"/>
    <property type="evidence" value="ECO:0007669"/>
    <property type="project" value="GOC"/>
</dbReference>
<dbReference type="Pfam" id="PF00169">
    <property type="entry name" value="PH"/>
    <property type="match status" value="1"/>
</dbReference>
<dbReference type="InterPro" id="IPR001849">
    <property type="entry name" value="PH_domain"/>
</dbReference>
<dbReference type="InterPro" id="IPR027417">
    <property type="entry name" value="P-loop_NTPase"/>
</dbReference>
<evidence type="ECO:0000259" key="14">
    <source>
        <dbReference type="PROSITE" id="PS51718"/>
    </source>
</evidence>
<dbReference type="InterPro" id="IPR003130">
    <property type="entry name" value="GED"/>
</dbReference>
<evidence type="ECO:0000256" key="11">
    <source>
        <dbReference type="SAM" id="MobiDB-lite"/>
    </source>
</evidence>
<keyword evidence="5" id="KW-0493">Microtubule</keyword>
<feature type="domain" description="GED" evidence="13">
    <location>
        <begin position="648"/>
        <end position="739"/>
    </location>
</feature>
<evidence type="ECO:0000256" key="10">
    <source>
        <dbReference type="RuleBase" id="RU003932"/>
    </source>
</evidence>
<feature type="compositionally biased region" description="Pro residues" evidence="11">
    <location>
        <begin position="798"/>
        <end position="807"/>
    </location>
</feature>
<name>A0A8C1PRP1_CYPCA</name>
<dbReference type="GO" id="GO:0005874">
    <property type="term" value="C:microtubule"/>
    <property type="evidence" value="ECO:0007669"/>
    <property type="project" value="UniProtKB-KW"/>
</dbReference>
<dbReference type="Gene3D" id="1.20.120.1240">
    <property type="entry name" value="Dynamin, middle domain"/>
    <property type="match status" value="1"/>
</dbReference>
<proteinExistence type="inferred from homology"/>
<dbReference type="FunFam" id="2.30.29.30:FF:000010">
    <property type="entry name" value="dynamin-1 isoform X2"/>
    <property type="match status" value="1"/>
</dbReference>
<keyword evidence="4" id="KW-0254">Endocytosis</keyword>
<dbReference type="InterPro" id="IPR020850">
    <property type="entry name" value="GED_dom"/>
</dbReference>
<dbReference type="Gene3D" id="2.30.29.30">
    <property type="entry name" value="Pleckstrin-homology domain (PH domain)/Phosphotyrosine-binding domain (PTB)"/>
    <property type="match status" value="1"/>
</dbReference>
<dbReference type="SUPFAM" id="SSF52540">
    <property type="entry name" value="P-loop containing nucleoside triphosphate hydrolases"/>
    <property type="match status" value="1"/>
</dbReference>
<evidence type="ECO:0000256" key="9">
    <source>
        <dbReference type="ARBA" id="ARBA00023175"/>
    </source>
</evidence>
<keyword evidence="16" id="KW-1185">Reference proteome</keyword>
<sequence length="856" mass="96623">MGNRGMEDLIPLVNRMQDAFAAIGQNANLDLPQIAVVGGQSAGKSSVLENFVGKDFLPRGSGIVTRRPLVLQLINCPTEYAEFLHCKGKKFTDFDEVRQEIEAETDRVTGQNKGISPVPINLRVYSPNVLNLTLVDLPGMTKVPVGDQPADIEHQIRDMLMQFVTKDNCLLLAVSPANSDLANSDALKIAKEVDPQGLRTIGVITKLDLMDEGTDARDILENKLLPLRRGYIGVVNRSQKDIDGRKDINAAMAAERKFFLSHPSYRHLADRMGTPYLQKTLNQQLTNHIRDTLPGLRAKLQSQLLSIEKEVEEYKNFRPDDPSRKTKALLQMVQQFSVDFEKRIEGSGDQIDTDELSGGAKINRIFHERFPFELVKMEFDEKELRKEISYAIKNIHGIRTGLFTPDMAFETIVKRQIGKIKEPCQKCVDMVISELVNTVRQCNKKLAQYPMLREEMERIVTQHIRDRESRTKQQVLLLIDIELAYMNTNHEDFIGFANAQQRSSQINKKKAAGNQVIRKGWLTINNIGIMKGGAKEYWFVLTAESLSWYKDDEEKEKKYMLQVDNLKLRDVEKGFMSSKHIFALFNTEQRNVYKDYRQLELACETQEDVDGWKASFMRAGVYPERVVVYENGSDSFMHSMDPQLERQVETIRNLVDSYMGIVNKTVRDLMPKTIMHLMISNTKEFINAELLAQLYSCGDQNTLMEESAEQAQRRDEMLRMYHALREALNIIGDISTTTISTSLPPPVDDSWLQVQRTGSGGREFCYCCCIEKGKKILNEKKQYFSVRSPAASPTPQRRAPPPGPPARPGSRGSAPGPPAAGGPPVPSRPGASPDPFGVPPPQVPSRPNRAPPSVPR</sequence>